<reference evidence="2" key="1">
    <citation type="journal article" date="2019" name="Int. J. Syst. Evol. Microbiol.">
        <title>The Global Catalogue of Microorganisms (GCM) 10K type strain sequencing project: providing services to taxonomists for standard genome sequencing and annotation.</title>
        <authorList>
            <consortium name="The Broad Institute Genomics Platform"/>
            <consortium name="The Broad Institute Genome Sequencing Center for Infectious Disease"/>
            <person name="Wu L."/>
            <person name="Ma J."/>
        </authorList>
    </citation>
    <scope>NUCLEOTIDE SEQUENCE [LARGE SCALE GENOMIC DNA]</scope>
    <source>
        <strain evidence="2">CCUG 58938</strain>
    </source>
</reference>
<dbReference type="Proteomes" id="UP001597112">
    <property type="component" value="Unassembled WGS sequence"/>
</dbReference>
<proteinExistence type="predicted"/>
<gene>
    <name evidence="1" type="ORF">ACFQ21_02625</name>
</gene>
<dbReference type="RefSeq" id="WP_377574432.1">
    <property type="nucleotide sequence ID" value="NZ_JBHTKA010000001.1"/>
</dbReference>
<dbReference type="EMBL" id="JBHTKA010000001">
    <property type="protein sequence ID" value="MFD0998177.1"/>
    <property type="molecule type" value="Genomic_DNA"/>
</dbReference>
<protein>
    <submittedName>
        <fullName evidence="1">Uncharacterized protein</fullName>
    </submittedName>
</protein>
<sequence>MLHLYIIPDDQPRPDKASILPLAGELDETIVENLQQKGIIADRFDIYSTFRWGTDLIQQMRQTIQKKNMSRDADVQQLVKLFDIAEKNNCGLLAHGD</sequence>
<evidence type="ECO:0000313" key="1">
    <source>
        <dbReference type="EMBL" id="MFD0998177.1"/>
    </source>
</evidence>
<name>A0ABW3JW22_9BACT</name>
<organism evidence="1 2">
    <name type="scientific">Ohtaekwangia kribbensis</name>
    <dbReference type="NCBI Taxonomy" id="688913"/>
    <lineage>
        <taxon>Bacteria</taxon>
        <taxon>Pseudomonadati</taxon>
        <taxon>Bacteroidota</taxon>
        <taxon>Cytophagia</taxon>
        <taxon>Cytophagales</taxon>
        <taxon>Fulvivirgaceae</taxon>
        <taxon>Ohtaekwangia</taxon>
    </lineage>
</organism>
<accession>A0ABW3JW22</accession>
<evidence type="ECO:0000313" key="2">
    <source>
        <dbReference type="Proteomes" id="UP001597112"/>
    </source>
</evidence>
<keyword evidence="2" id="KW-1185">Reference proteome</keyword>
<comment type="caution">
    <text evidence="1">The sequence shown here is derived from an EMBL/GenBank/DDBJ whole genome shotgun (WGS) entry which is preliminary data.</text>
</comment>